<feature type="coiled-coil region" evidence="8">
    <location>
        <begin position="374"/>
        <end position="436"/>
    </location>
</feature>
<dbReference type="CTD" id="31240"/>
<dbReference type="Gene3D" id="3.40.850.10">
    <property type="entry name" value="Kinesin motor domain"/>
    <property type="match status" value="1"/>
</dbReference>
<dbReference type="PANTHER" id="PTHR47969:SF15">
    <property type="entry name" value="CHROMOSOME-ASSOCIATED KINESIN KIF4A-RELATED"/>
    <property type="match status" value="1"/>
</dbReference>
<evidence type="ECO:0000256" key="2">
    <source>
        <dbReference type="ARBA" id="ARBA00022490"/>
    </source>
</evidence>
<dbReference type="InterPro" id="IPR027640">
    <property type="entry name" value="Kinesin-like_fam"/>
</dbReference>
<feature type="binding site" evidence="7">
    <location>
        <begin position="86"/>
        <end position="93"/>
    </location>
    <ligand>
        <name>ATP</name>
        <dbReference type="ChEBI" id="CHEBI:30616"/>
    </ligand>
</feature>
<dbReference type="GO" id="GO:0007018">
    <property type="term" value="P:microtubule-based movement"/>
    <property type="evidence" value="ECO:0007669"/>
    <property type="project" value="InterPro"/>
</dbReference>
<evidence type="ECO:0000256" key="9">
    <source>
        <dbReference type="SAM" id="MobiDB-lite"/>
    </source>
</evidence>
<keyword evidence="2" id="KW-0963">Cytoplasm</keyword>
<keyword evidence="5 8" id="KW-0175">Coiled coil</keyword>
<feature type="coiled-coil region" evidence="8">
    <location>
        <begin position="746"/>
        <end position="795"/>
    </location>
</feature>
<feature type="coiled-coil region" evidence="8">
    <location>
        <begin position="904"/>
        <end position="945"/>
    </location>
</feature>
<protein>
    <submittedName>
        <fullName evidence="12 13">Chromosome-associated kinesin KIF4</fullName>
    </submittedName>
</protein>
<dbReference type="Pfam" id="PF25764">
    <property type="entry name" value="KIF21A_4th"/>
    <property type="match status" value="1"/>
</dbReference>
<dbReference type="Proteomes" id="UP000504635">
    <property type="component" value="Unplaced"/>
</dbReference>
<dbReference type="GO" id="GO:0051231">
    <property type="term" value="P:spindle elongation"/>
    <property type="evidence" value="ECO:0007669"/>
    <property type="project" value="TreeGrafter"/>
</dbReference>
<dbReference type="GO" id="GO:0007052">
    <property type="term" value="P:mitotic spindle organization"/>
    <property type="evidence" value="ECO:0007669"/>
    <property type="project" value="TreeGrafter"/>
</dbReference>
<dbReference type="GO" id="GO:0005524">
    <property type="term" value="F:ATP binding"/>
    <property type="evidence" value="ECO:0007669"/>
    <property type="project" value="UniProtKB-UniRule"/>
</dbReference>
<dbReference type="PRINTS" id="PR00380">
    <property type="entry name" value="KINESINHEAVY"/>
</dbReference>
<evidence type="ECO:0000256" key="4">
    <source>
        <dbReference type="ARBA" id="ARBA00022840"/>
    </source>
</evidence>
<keyword evidence="7" id="KW-0505">Motor protein</keyword>
<dbReference type="RefSeq" id="XP_030759413.1">
    <property type="nucleotide sequence ID" value="XM_030903553.1"/>
</dbReference>
<dbReference type="GeneID" id="115884847"/>
<dbReference type="OrthoDB" id="3176171at2759"/>
<dbReference type="SUPFAM" id="SSF52540">
    <property type="entry name" value="P-loop containing nucleoside triphosphate hydrolases"/>
    <property type="match status" value="1"/>
</dbReference>
<proteinExistence type="inferred from homology"/>
<dbReference type="AlphaFoldDB" id="A0A6J2Y715"/>
<keyword evidence="6" id="KW-0206">Cytoskeleton</keyword>
<accession>A0A6J2Y715</accession>
<dbReference type="PROSITE" id="PS50067">
    <property type="entry name" value="KINESIN_MOTOR_2"/>
    <property type="match status" value="1"/>
</dbReference>
<comment type="similarity">
    <text evidence="7">Belongs to the TRAFAC class myosin-kinesin ATPase superfamily. Kinesin family.</text>
</comment>
<keyword evidence="4 7" id="KW-0067">ATP-binding</keyword>
<feature type="domain" description="Kinesin motor" evidence="10">
    <location>
        <begin position="6"/>
        <end position="332"/>
    </location>
</feature>
<reference evidence="12 13" key="1">
    <citation type="submission" date="2025-04" db="UniProtKB">
        <authorList>
            <consortium name="RefSeq"/>
        </authorList>
    </citation>
    <scope>IDENTIFICATION</scope>
    <source>
        <tissue evidence="12 13">Gonads</tissue>
    </source>
</reference>
<evidence type="ECO:0000259" key="10">
    <source>
        <dbReference type="PROSITE" id="PS50067"/>
    </source>
</evidence>
<dbReference type="CDD" id="cd01372">
    <property type="entry name" value="KISc_KIF4"/>
    <property type="match status" value="1"/>
</dbReference>
<dbReference type="PROSITE" id="PS00411">
    <property type="entry name" value="KINESIN_MOTOR_1"/>
    <property type="match status" value="1"/>
</dbReference>
<name>A0A6J2Y715_SITOR</name>
<dbReference type="GO" id="GO:0008017">
    <property type="term" value="F:microtubule binding"/>
    <property type="evidence" value="ECO:0007669"/>
    <property type="project" value="InterPro"/>
</dbReference>
<dbReference type="RefSeq" id="XP_030759412.1">
    <property type="nucleotide sequence ID" value="XM_030903552.1"/>
</dbReference>
<sequence length="1123" mass="128146">MTDPCSVKVAVRVRPLVPHEISKGCKEIVEVIPENNQLLVRSAEKAFTFNYVLGTDSAQEELYEKCVAPLLKNLFEGLNVTIFAYGQTGSGKTHSMGTSYNGDENPGVIPRAIQDIFDHIKDTFSVDYTVTTSFTELYREVLYDLLSNRPKEQSILELREDVTKGVYIPNITELPVESAKEVLDILMRGSTGRATGSTNMNAQSSRSHSIFTVNIAMQHKLDKSQNKTAKLHLVDLAGSERPKKTGAQGTTFKEGVDINKGLFVLGNVISALGDEKLQNGFIPYRDSNLTRLLKDSLGGNSVTLMIACVSPADYNYEETMSTLRYADRARKIKNKPIVNQDPKTAEINQLKKQIKQLQLQIVEQGGPAISASEINKLKIENEELAFKIKELRHQLSAALLDKTGLHEKILILQNANDNLNKKLAELKDQYNVTFNNISLGLENNDVQCVKDNMGKLQEIQQHFNVLHDDQVKTETEIRNHEETFTILLNTTRNSSGEIPKEMQEKQECHTTRQIVLNSELQEISKQLLLKEQLAKQLQTNARYMVDEQAMLETAKKIETLEKEKDELMRQLKNVKTQETSSKLAEQRRKRVQELEEQLKDLKKKINEQSRLIKLKEKDELKIKQLNQEIVSMKSMKIKLLRQMREDADRFRNWKVQTERELAKVKEQGRKKQNEIAKMKLTYEKQKNVLKRKFEEAAALNKRLQNTFNKRKEAQEIRFNGKVEKIAAWLKDDFEVFLSLVEAETALTGLLEDRATLYHQLDELKNNPETAGSPEVKNLEEDIELRSVQIQDLQQKLLDSNEEVKSKTRFDAIQSMAEAKFALKAIYEQASESHKEKVHIKRELAEIQETRKELIEKVESSAQALKVVEDSYAEQMATQQRVYEEKVAILLRQLRGVKVENEDNDSELANRCQFLNERVDQQEKQLEDQQRIITELNKRLEEIKKTSLQALTPVTQRIKKDVPKVKIEPVDMTDAFDNEDILDGSFVDDDEKDPDWRKTPLGKRILAERRTKLMRGSQMPDHYGGTKRSSDGGCTCKTKCNTVRCGCKKLGRGCAASCKCNESVCENRNVEISSAEVSSSHSISSNGSVDGDDTSAFKKPRVDNENVAPRRRKLKNKQLFLLDS</sequence>
<evidence type="ECO:0000256" key="5">
    <source>
        <dbReference type="ARBA" id="ARBA00023054"/>
    </source>
</evidence>
<dbReference type="GO" id="GO:0005875">
    <property type="term" value="C:microtubule associated complex"/>
    <property type="evidence" value="ECO:0007669"/>
    <property type="project" value="TreeGrafter"/>
</dbReference>
<keyword evidence="3 7" id="KW-0547">Nucleotide-binding</keyword>
<organism evidence="11 12">
    <name type="scientific">Sitophilus oryzae</name>
    <name type="common">Rice weevil</name>
    <name type="synonym">Curculio oryzae</name>
    <dbReference type="NCBI Taxonomy" id="7048"/>
    <lineage>
        <taxon>Eukaryota</taxon>
        <taxon>Metazoa</taxon>
        <taxon>Ecdysozoa</taxon>
        <taxon>Arthropoda</taxon>
        <taxon>Hexapoda</taxon>
        <taxon>Insecta</taxon>
        <taxon>Pterygota</taxon>
        <taxon>Neoptera</taxon>
        <taxon>Endopterygota</taxon>
        <taxon>Coleoptera</taxon>
        <taxon>Polyphaga</taxon>
        <taxon>Cucujiformia</taxon>
        <taxon>Curculionidae</taxon>
        <taxon>Dryophthorinae</taxon>
        <taxon>Sitophilus</taxon>
    </lineage>
</organism>
<feature type="region of interest" description="Disordered" evidence="9">
    <location>
        <begin position="1075"/>
        <end position="1114"/>
    </location>
</feature>
<comment type="subcellular location">
    <subcellularLocation>
        <location evidence="1">Cytoplasm</location>
        <location evidence="1">Cytoskeleton</location>
    </subcellularLocation>
</comment>
<evidence type="ECO:0000313" key="13">
    <source>
        <dbReference type="RefSeq" id="XP_030759413.1"/>
    </source>
</evidence>
<evidence type="ECO:0000256" key="7">
    <source>
        <dbReference type="PROSITE-ProRule" id="PRU00283"/>
    </source>
</evidence>
<evidence type="ECO:0000256" key="8">
    <source>
        <dbReference type="SAM" id="Coils"/>
    </source>
</evidence>
<evidence type="ECO:0000256" key="1">
    <source>
        <dbReference type="ARBA" id="ARBA00004245"/>
    </source>
</evidence>
<dbReference type="PANTHER" id="PTHR47969">
    <property type="entry name" value="CHROMOSOME-ASSOCIATED KINESIN KIF4A-RELATED"/>
    <property type="match status" value="1"/>
</dbReference>
<dbReference type="GO" id="GO:0003777">
    <property type="term" value="F:microtubule motor activity"/>
    <property type="evidence" value="ECO:0007669"/>
    <property type="project" value="InterPro"/>
</dbReference>
<feature type="compositionally biased region" description="Low complexity" evidence="9">
    <location>
        <begin position="1075"/>
        <end position="1087"/>
    </location>
</feature>
<dbReference type="InterPro" id="IPR036961">
    <property type="entry name" value="Kinesin_motor_dom_sf"/>
</dbReference>
<dbReference type="InterPro" id="IPR019821">
    <property type="entry name" value="Kinesin_motor_CS"/>
</dbReference>
<dbReference type="SMART" id="SM00129">
    <property type="entry name" value="KISc"/>
    <property type="match status" value="1"/>
</dbReference>
<dbReference type="FunFam" id="3.40.850.10:FF:000082">
    <property type="entry name" value="OSM3-like kinesin"/>
    <property type="match status" value="1"/>
</dbReference>
<evidence type="ECO:0000313" key="11">
    <source>
        <dbReference type="Proteomes" id="UP000504635"/>
    </source>
</evidence>
<dbReference type="KEGG" id="soy:115884847"/>
<evidence type="ECO:0000256" key="6">
    <source>
        <dbReference type="ARBA" id="ARBA00023212"/>
    </source>
</evidence>
<dbReference type="Pfam" id="PF00225">
    <property type="entry name" value="Kinesin"/>
    <property type="match status" value="1"/>
</dbReference>
<evidence type="ECO:0000313" key="12">
    <source>
        <dbReference type="RefSeq" id="XP_030759412.1"/>
    </source>
</evidence>
<dbReference type="InterPro" id="IPR001752">
    <property type="entry name" value="Kinesin_motor_dom"/>
</dbReference>
<dbReference type="InterPro" id="IPR027417">
    <property type="entry name" value="P-loop_NTPase"/>
</dbReference>
<gene>
    <name evidence="12 13" type="primary">LOC115884847</name>
</gene>
<evidence type="ECO:0000256" key="3">
    <source>
        <dbReference type="ARBA" id="ARBA00022741"/>
    </source>
</evidence>
<feature type="coiled-coil region" evidence="8">
    <location>
        <begin position="520"/>
        <end position="716"/>
    </location>
</feature>
<feature type="coiled-coil region" evidence="8">
    <location>
        <begin position="836"/>
        <end position="863"/>
    </location>
</feature>
<keyword evidence="11" id="KW-1185">Reference proteome</keyword>